<dbReference type="InterPro" id="IPR035647">
    <property type="entry name" value="EFG_III/V"/>
</dbReference>
<dbReference type="HAMAP" id="MF_00072">
    <property type="entry name" value="Rel_fac_3"/>
    <property type="match status" value="1"/>
</dbReference>
<dbReference type="InterPro" id="IPR053905">
    <property type="entry name" value="EF-G-like_DII"/>
</dbReference>
<reference evidence="11" key="1">
    <citation type="journal article" date="2019" name="Int. J. Syst. Evol. Microbiol.">
        <title>The Global Catalogue of Microorganisms (GCM) 10K type strain sequencing project: providing services to taxonomists for standard genome sequencing and annotation.</title>
        <authorList>
            <consortium name="The Broad Institute Genomics Platform"/>
            <consortium name="The Broad Institute Genome Sequencing Center for Infectious Disease"/>
            <person name="Wu L."/>
            <person name="Ma J."/>
        </authorList>
    </citation>
    <scope>NUCLEOTIDE SEQUENCE [LARGE SCALE GENOMIC DNA]</scope>
    <source>
        <strain evidence="11">JCM 1407</strain>
    </source>
</reference>
<evidence type="ECO:0000256" key="4">
    <source>
        <dbReference type="ARBA" id="ARBA00022741"/>
    </source>
</evidence>
<dbReference type="InterPro" id="IPR031157">
    <property type="entry name" value="G_TR_CS"/>
</dbReference>
<dbReference type="Pfam" id="PF00009">
    <property type="entry name" value="GTP_EFTU"/>
    <property type="match status" value="1"/>
</dbReference>
<name>A0ABP3UK00_9CLOT</name>
<dbReference type="CDD" id="cd04169">
    <property type="entry name" value="RF3"/>
    <property type="match status" value="1"/>
</dbReference>
<dbReference type="PANTHER" id="PTHR43556">
    <property type="entry name" value="PEPTIDE CHAIN RELEASE FACTOR RF3"/>
    <property type="match status" value="1"/>
</dbReference>
<dbReference type="Pfam" id="PF16658">
    <property type="entry name" value="RF3_C"/>
    <property type="match status" value="1"/>
</dbReference>
<feature type="domain" description="Tr-type G" evidence="9">
    <location>
        <begin position="9"/>
        <end position="278"/>
    </location>
</feature>
<comment type="function">
    <text evidence="7">Increases the formation of ribosomal termination complexes and stimulates activities of RF-1 and RF-2. It binds guanine nucleotides and has strong preference for UGA stop codons. It may interact directly with the ribosome. The stimulation of RF-1 and RF-2 is significantly reduced by GTP and GDP, but not by GMP.</text>
</comment>
<dbReference type="InterPro" id="IPR005225">
    <property type="entry name" value="Small_GTP-bd"/>
</dbReference>
<protein>
    <recommendedName>
        <fullName evidence="7 8">Peptide chain release factor 3</fullName>
        <shortName evidence="7">RF-3</shortName>
    </recommendedName>
</protein>
<dbReference type="InterPro" id="IPR004548">
    <property type="entry name" value="PrfC"/>
</dbReference>
<dbReference type="Gene3D" id="3.40.50.300">
    <property type="entry name" value="P-loop containing nucleotide triphosphate hydrolases"/>
    <property type="match status" value="1"/>
</dbReference>
<proteinExistence type="inferred from homology"/>
<dbReference type="CDD" id="cd16259">
    <property type="entry name" value="RF3_III"/>
    <property type="match status" value="1"/>
</dbReference>
<dbReference type="InterPro" id="IPR041732">
    <property type="entry name" value="RF3_GTP-bd"/>
</dbReference>
<accession>A0ABP3UK00</accession>
<keyword evidence="4 7" id="KW-0547">Nucleotide-binding</keyword>
<dbReference type="InterPro" id="IPR000795">
    <property type="entry name" value="T_Tr_GTP-bd_dom"/>
</dbReference>
<dbReference type="NCBIfam" id="NF001964">
    <property type="entry name" value="PRK00741.1"/>
    <property type="match status" value="1"/>
</dbReference>
<dbReference type="SUPFAM" id="SSF54980">
    <property type="entry name" value="EF-G C-terminal domain-like"/>
    <property type="match status" value="1"/>
</dbReference>
<dbReference type="InterPro" id="IPR009000">
    <property type="entry name" value="Transl_B-barrel_sf"/>
</dbReference>
<evidence type="ECO:0000256" key="5">
    <source>
        <dbReference type="ARBA" id="ARBA00022917"/>
    </source>
</evidence>
<dbReference type="PANTHER" id="PTHR43556:SF2">
    <property type="entry name" value="PEPTIDE CHAIN RELEASE FACTOR RF3"/>
    <property type="match status" value="1"/>
</dbReference>
<keyword evidence="11" id="KW-1185">Reference proteome</keyword>
<evidence type="ECO:0000256" key="3">
    <source>
        <dbReference type="ARBA" id="ARBA00022490"/>
    </source>
</evidence>
<evidence type="ECO:0000259" key="9">
    <source>
        <dbReference type="PROSITE" id="PS51722"/>
    </source>
</evidence>
<dbReference type="PROSITE" id="PS00301">
    <property type="entry name" value="G_TR_1"/>
    <property type="match status" value="1"/>
</dbReference>
<evidence type="ECO:0000256" key="7">
    <source>
        <dbReference type="HAMAP-Rule" id="MF_00072"/>
    </source>
</evidence>
<evidence type="ECO:0000256" key="1">
    <source>
        <dbReference type="ARBA" id="ARBA00004496"/>
    </source>
</evidence>
<dbReference type="Gene3D" id="2.40.30.10">
    <property type="entry name" value="Translation factors"/>
    <property type="match status" value="1"/>
</dbReference>
<feature type="binding site" evidence="7">
    <location>
        <begin position="86"/>
        <end position="90"/>
    </location>
    <ligand>
        <name>GTP</name>
        <dbReference type="ChEBI" id="CHEBI:37565"/>
    </ligand>
</feature>
<comment type="caution">
    <text evidence="10">The sequence shown here is derived from an EMBL/GenBank/DDBJ whole genome shotgun (WGS) entry which is preliminary data.</text>
</comment>
<dbReference type="RefSeq" id="WP_343758412.1">
    <property type="nucleotide sequence ID" value="NZ_BAAACG010000003.1"/>
</dbReference>
<evidence type="ECO:0000313" key="11">
    <source>
        <dbReference type="Proteomes" id="UP001501510"/>
    </source>
</evidence>
<organism evidence="10 11">
    <name type="scientific">Clostridium oceanicum</name>
    <dbReference type="NCBI Taxonomy" id="1543"/>
    <lineage>
        <taxon>Bacteria</taxon>
        <taxon>Bacillati</taxon>
        <taxon>Bacillota</taxon>
        <taxon>Clostridia</taxon>
        <taxon>Eubacteriales</taxon>
        <taxon>Clostridiaceae</taxon>
        <taxon>Clostridium</taxon>
    </lineage>
</organism>
<keyword evidence="5 7" id="KW-0648">Protein biosynthesis</keyword>
<dbReference type="Proteomes" id="UP001501510">
    <property type="component" value="Unassembled WGS sequence"/>
</dbReference>
<gene>
    <name evidence="7" type="primary">prfC</name>
    <name evidence="10" type="ORF">GCM10008906_04360</name>
</gene>
<evidence type="ECO:0000256" key="8">
    <source>
        <dbReference type="NCBIfam" id="TIGR00503"/>
    </source>
</evidence>
<dbReference type="NCBIfam" id="TIGR00503">
    <property type="entry name" value="prfC"/>
    <property type="match status" value="1"/>
</dbReference>
<dbReference type="EMBL" id="BAAACG010000003">
    <property type="protein sequence ID" value="GAA0733468.1"/>
    <property type="molecule type" value="Genomic_DNA"/>
</dbReference>
<dbReference type="PROSITE" id="PS51722">
    <property type="entry name" value="G_TR_2"/>
    <property type="match status" value="1"/>
</dbReference>
<feature type="binding site" evidence="7">
    <location>
        <begin position="140"/>
        <end position="143"/>
    </location>
    <ligand>
        <name>GTP</name>
        <dbReference type="ChEBI" id="CHEBI:37565"/>
    </ligand>
</feature>
<feature type="binding site" evidence="7">
    <location>
        <begin position="18"/>
        <end position="25"/>
    </location>
    <ligand>
        <name>GTP</name>
        <dbReference type="ChEBI" id="CHEBI:37565"/>
    </ligand>
</feature>
<keyword evidence="6 7" id="KW-0342">GTP-binding</keyword>
<keyword evidence="3 7" id="KW-0963">Cytoplasm</keyword>
<dbReference type="NCBIfam" id="TIGR00231">
    <property type="entry name" value="small_GTP"/>
    <property type="match status" value="1"/>
</dbReference>
<evidence type="ECO:0000313" key="10">
    <source>
        <dbReference type="EMBL" id="GAA0733468.1"/>
    </source>
</evidence>
<dbReference type="InterPro" id="IPR027417">
    <property type="entry name" value="P-loop_NTPase"/>
</dbReference>
<dbReference type="PRINTS" id="PR00315">
    <property type="entry name" value="ELONGATNFCT"/>
</dbReference>
<dbReference type="InterPro" id="IPR038467">
    <property type="entry name" value="RF3_dom_3_sf"/>
</dbReference>
<comment type="similarity">
    <text evidence="2 7">Belongs to the TRAFAC class translation factor GTPase superfamily. Classic translation factor GTPase family. PrfC subfamily.</text>
</comment>
<evidence type="ECO:0000256" key="6">
    <source>
        <dbReference type="ARBA" id="ARBA00023134"/>
    </source>
</evidence>
<dbReference type="SUPFAM" id="SSF50447">
    <property type="entry name" value="Translation proteins"/>
    <property type="match status" value="1"/>
</dbReference>
<dbReference type="Pfam" id="PF22042">
    <property type="entry name" value="EF-G_D2"/>
    <property type="match status" value="1"/>
</dbReference>
<dbReference type="InterPro" id="IPR032090">
    <property type="entry name" value="RF3_C"/>
</dbReference>
<dbReference type="Gene3D" id="3.30.70.3280">
    <property type="entry name" value="Peptide chain release factor 3, domain III"/>
    <property type="match status" value="1"/>
</dbReference>
<evidence type="ECO:0000256" key="2">
    <source>
        <dbReference type="ARBA" id="ARBA00009978"/>
    </source>
</evidence>
<dbReference type="SUPFAM" id="SSF52540">
    <property type="entry name" value="P-loop containing nucleoside triphosphate hydrolases"/>
    <property type="match status" value="1"/>
</dbReference>
<sequence>MADLMKQIKKRRTFAIISHPDAGKTTLTEKLLLYGGAIRLAGSVKSRKTARHATSDWMEIEKKRGISVTSSVMQFNYDDHCINILDTPGHQDFSEDTYRTLMAADSAVMVIDGAKGVEAQTKKLFHVCSLRGIPIFTFINKMDRESKDPFELLEDIENVLGIKSYPVNWPIGSGKDFKGIYDRSSNSIEVFNAGNHGQTAVESKKGNIEDETFKELIGEDLHSKLEEDIELLDVAGDEFNLEQVKKGELTPVFFGSALTNFGVEPFLKEFLNLTSPPLARESDKGEIDAFSEDFSAFVFKIQANMNPAHRDRIAFMRICSGKFEKGMEVYHMQGNSKIKLAQPQQFLAQDREIVNEAFAGDIIGVFDPGIFRIGDTICTPRNKFKFEGIPTFAPEHFAKVRTIDTMKRKQFIKGITQISQEGAIQVFKEINIGIEELIVGVVGVLQFEILEYRMKNEYNVDIKLEKIPYRHVRWIENGGEKAEHLTLTSDTKIIKDLKDRNLLLFQNDWSISWALEHNDGLVLSDVGKN</sequence>
<comment type="subcellular location">
    <subcellularLocation>
        <location evidence="1 7">Cytoplasm</location>
    </subcellularLocation>
</comment>